<feature type="domain" description="Peptidase C14 caspase" evidence="2">
    <location>
        <begin position="1"/>
        <end position="216"/>
    </location>
</feature>
<sequence>MRKALIVGIDHYDDISPLSGAVNDAHSVRSVLERNADGTLNFATPRLMTGTGPTAKVTRTQLRDAVEELFNDDADIALFYFAGHGYIDDTGGFLCASDCKSGHDGLALSEVMSMANQSKAKNKVIILDSCHGGIAGTHPAAKQIAEISDGVTILTASTADQYAMETGGGSGVFTSLLVDALSGAAANLVGAITPGSVYAHIDQSLGNWAQRPVFKTNVKKFVSLRETASPIELADLQKLTTLFEDPTTELALNPSYEPERSGNEDESVPEPDPARAADFAVLQNLVKVNLVRPVDAPHMWHAAMKSTACELTVLGQHYWKLVKQNLI</sequence>
<evidence type="ECO:0000256" key="1">
    <source>
        <dbReference type="SAM" id="MobiDB-lite"/>
    </source>
</evidence>
<organism evidence="3 4">
    <name type="scientific">Cryobacterium zhongshanensis</name>
    <dbReference type="NCBI Taxonomy" id="2928153"/>
    <lineage>
        <taxon>Bacteria</taxon>
        <taxon>Bacillati</taxon>
        <taxon>Actinomycetota</taxon>
        <taxon>Actinomycetes</taxon>
        <taxon>Micrococcales</taxon>
        <taxon>Microbacteriaceae</taxon>
        <taxon>Cryobacterium</taxon>
    </lineage>
</organism>
<dbReference type="Pfam" id="PF00656">
    <property type="entry name" value="Peptidase_C14"/>
    <property type="match status" value="1"/>
</dbReference>
<dbReference type="InterPro" id="IPR029030">
    <property type="entry name" value="Caspase-like_dom_sf"/>
</dbReference>
<dbReference type="EMBL" id="JALGAR010000003">
    <property type="protein sequence ID" value="MCI4658926.1"/>
    <property type="molecule type" value="Genomic_DNA"/>
</dbReference>
<comment type="caution">
    <text evidence="3">The sequence shown here is derived from an EMBL/GenBank/DDBJ whole genome shotgun (WGS) entry which is preliminary data.</text>
</comment>
<dbReference type="Gene3D" id="3.40.50.1460">
    <property type="match status" value="1"/>
</dbReference>
<proteinExistence type="predicted"/>
<dbReference type="Proteomes" id="UP001165341">
    <property type="component" value="Unassembled WGS sequence"/>
</dbReference>
<keyword evidence="4" id="KW-1185">Reference proteome</keyword>
<feature type="region of interest" description="Disordered" evidence="1">
    <location>
        <begin position="252"/>
        <end position="272"/>
    </location>
</feature>
<name>A0AA41ULI4_9MICO</name>
<dbReference type="PANTHER" id="PTHR22576:SF37">
    <property type="entry name" value="MUCOSA-ASSOCIATED LYMPHOID TISSUE LYMPHOMA TRANSLOCATION PROTEIN 1"/>
    <property type="match status" value="1"/>
</dbReference>
<dbReference type="AlphaFoldDB" id="A0AA41ULI4"/>
<dbReference type="InterPro" id="IPR011600">
    <property type="entry name" value="Pept_C14_caspase"/>
</dbReference>
<evidence type="ECO:0000313" key="3">
    <source>
        <dbReference type="EMBL" id="MCI4658926.1"/>
    </source>
</evidence>
<gene>
    <name evidence="3" type="ORF">MQH31_14030</name>
</gene>
<reference evidence="3" key="1">
    <citation type="submission" date="2022-03" db="EMBL/GenBank/DDBJ databases">
        <title>Cryobacterium sp. nov. strain ZS14-85, isolated from Antarctic soil.</title>
        <authorList>
            <person name="Li J."/>
            <person name="Niu G."/>
        </authorList>
    </citation>
    <scope>NUCLEOTIDE SEQUENCE</scope>
    <source>
        <strain evidence="3">ZS14-85</strain>
    </source>
</reference>
<dbReference type="InterPro" id="IPR052039">
    <property type="entry name" value="Caspase-related_regulators"/>
</dbReference>
<evidence type="ECO:0000259" key="2">
    <source>
        <dbReference type="Pfam" id="PF00656"/>
    </source>
</evidence>
<dbReference type="RefSeq" id="WP_243012550.1">
    <property type="nucleotide sequence ID" value="NZ_JALGAR010000003.1"/>
</dbReference>
<evidence type="ECO:0000313" key="4">
    <source>
        <dbReference type="Proteomes" id="UP001165341"/>
    </source>
</evidence>
<dbReference type="PANTHER" id="PTHR22576">
    <property type="entry name" value="MUCOSA ASSOCIATED LYMPHOID TISSUE LYMPHOMA TRANSLOCATION PROTEIN 1/PARACASPASE"/>
    <property type="match status" value="1"/>
</dbReference>
<accession>A0AA41ULI4</accession>
<dbReference type="GO" id="GO:0004197">
    <property type="term" value="F:cysteine-type endopeptidase activity"/>
    <property type="evidence" value="ECO:0007669"/>
    <property type="project" value="InterPro"/>
</dbReference>
<dbReference type="SUPFAM" id="SSF52129">
    <property type="entry name" value="Caspase-like"/>
    <property type="match status" value="1"/>
</dbReference>
<dbReference type="GO" id="GO:0006508">
    <property type="term" value="P:proteolysis"/>
    <property type="evidence" value="ECO:0007669"/>
    <property type="project" value="InterPro"/>
</dbReference>
<protein>
    <submittedName>
        <fullName evidence="3">Caspase family protein</fullName>
    </submittedName>
</protein>